<gene>
    <name evidence="3" type="ORF">ETE82_21065</name>
</gene>
<dbReference type="Gene3D" id="3.40.50.300">
    <property type="entry name" value="P-loop containing nucleotide triphosphate hydrolases"/>
    <property type="match status" value="1"/>
</dbReference>
<feature type="transmembrane region" description="Helical" evidence="1">
    <location>
        <begin position="190"/>
        <end position="209"/>
    </location>
</feature>
<keyword evidence="1" id="KW-0472">Membrane</keyword>
<organism evidence="3">
    <name type="scientific">Klebsiella pneumoniae</name>
    <dbReference type="NCBI Taxonomy" id="573"/>
    <lineage>
        <taxon>Bacteria</taxon>
        <taxon>Pseudomonadati</taxon>
        <taxon>Pseudomonadota</taxon>
        <taxon>Gammaproteobacteria</taxon>
        <taxon>Enterobacterales</taxon>
        <taxon>Enterobacteriaceae</taxon>
        <taxon>Klebsiella/Raoultella group</taxon>
        <taxon>Klebsiella</taxon>
        <taxon>Klebsiella pneumoniae complex</taxon>
    </lineage>
</organism>
<evidence type="ECO:0000259" key="2">
    <source>
        <dbReference type="Pfam" id="PF20693"/>
    </source>
</evidence>
<feature type="non-terminal residue" evidence="3">
    <location>
        <position position="274"/>
    </location>
</feature>
<keyword evidence="1" id="KW-1133">Transmembrane helix</keyword>
<proteinExistence type="predicted"/>
<protein>
    <submittedName>
        <fullName evidence="3">DNA-binding protein</fullName>
    </submittedName>
</protein>
<keyword evidence="1" id="KW-0812">Transmembrane</keyword>
<name>A0A483FI73_KLEPN</name>
<sequence length="274" mass="30927">MALLEKIKRHCLSKKVIDAHTDQQVGYDTLTPKIITDDSVKPYFDALDFAFTKQDVKNIAITGPYGAGKSTVILSYLQSRLKKDFITVSLADFSLSGKSDKNLLDNSEIEMSILQQILYKENKDKLPDSRIDRIQNRNKKHVTSLFFTVLSVVAPLILLTTVVFPRKILSLFSLENGVLNTIINAYPERLIISIILSIISLFFIVRVASKAGIFDKKIKLSKIAFLQASADMSTQEPSSLLNNCLDEIVYFFSQSQYKIVVFEDLDRLGNTEVF</sequence>
<feature type="domain" description="YobI-like P-loop NTPase" evidence="2">
    <location>
        <begin position="43"/>
        <end position="274"/>
    </location>
</feature>
<keyword evidence="3" id="KW-0238">DNA-binding</keyword>
<evidence type="ECO:0000313" key="3">
    <source>
        <dbReference type="EMBL" id="TCW94726.1"/>
    </source>
</evidence>
<feature type="transmembrane region" description="Helical" evidence="1">
    <location>
        <begin position="142"/>
        <end position="164"/>
    </location>
</feature>
<dbReference type="Pfam" id="PF20693">
    <property type="entry name" value="YobI-ATPase"/>
    <property type="match status" value="1"/>
</dbReference>
<dbReference type="InterPro" id="IPR027417">
    <property type="entry name" value="P-loop_NTPase"/>
</dbReference>
<dbReference type="SUPFAM" id="SSF52540">
    <property type="entry name" value="P-loop containing nucleoside triphosphate hydrolases"/>
    <property type="match status" value="2"/>
</dbReference>
<dbReference type="AlphaFoldDB" id="A0A483FI73"/>
<comment type="caution">
    <text evidence="3">The sequence shown here is derived from an EMBL/GenBank/DDBJ whole genome shotgun (WGS) entry which is preliminary data.</text>
</comment>
<accession>A0A483FI73</accession>
<evidence type="ECO:0000256" key="1">
    <source>
        <dbReference type="SAM" id="Phobius"/>
    </source>
</evidence>
<dbReference type="GO" id="GO:0003677">
    <property type="term" value="F:DNA binding"/>
    <property type="evidence" value="ECO:0007669"/>
    <property type="project" value="UniProtKB-KW"/>
</dbReference>
<dbReference type="EMBL" id="SDCB01000024">
    <property type="protein sequence ID" value="TCW94726.1"/>
    <property type="molecule type" value="Genomic_DNA"/>
</dbReference>
<dbReference type="InterPro" id="IPR048428">
    <property type="entry name" value="YobI-NTPase"/>
</dbReference>
<reference evidence="3" key="1">
    <citation type="submission" date="2019-01" db="EMBL/GenBank/DDBJ databases">
        <authorList>
            <person name="Lista F."/>
            <person name="Anselmo A."/>
        </authorList>
    </citation>
    <scope>NUCLEOTIDE SEQUENCE</scope>
    <source>
        <strain evidence="3">21S</strain>
    </source>
</reference>